<sequence length="93" mass="10788">MKAVIKTIWIFHEEAARFAGGVFETLEMAEDWIKKHQLSGLLTAYPLNKGVYDWALENGLFKIKKDNHRESKFIGGFTTAEQDHYHFENGSRE</sequence>
<reference evidence="2 3" key="1">
    <citation type="submission" date="2020-12" db="EMBL/GenBank/DDBJ databases">
        <title>HMF7856_wgs.fasta genome submission.</title>
        <authorList>
            <person name="Kang H."/>
            <person name="Kim H."/>
            <person name="Joh K."/>
        </authorList>
    </citation>
    <scope>NUCLEOTIDE SEQUENCE [LARGE SCALE GENOMIC DNA]</scope>
    <source>
        <strain evidence="2 3">HMF7856</strain>
    </source>
</reference>
<organism evidence="2 3">
    <name type="scientific">Mucilaginibacter ginkgonis</name>
    <dbReference type="NCBI Taxonomy" id="2682091"/>
    <lineage>
        <taxon>Bacteria</taxon>
        <taxon>Pseudomonadati</taxon>
        <taxon>Bacteroidota</taxon>
        <taxon>Sphingobacteriia</taxon>
        <taxon>Sphingobacteriales</taxon>
        <taxon>Sphingobacteriaceae</taxon>
        <taxon>Mucilaginibacter</taxon>
    </lineage>
</organism>
<protein>
    <recommendedName>
        <fullName evidence="1">DUF7710 domain-containing protein</fullName>
    </recommendedName>
</protein>
<dbReference type="AlphaFoldDB" id="A0A7T7F7M4"/>
<dbReference type="RefSeq" id="WP_157524308.1">
    <property type="nucleotide sequence ID" value="NZ_CP066775.1"/>
</dbReference>
<dbReference type="Pfam" id="PF24819">
    <property type="entry name" value="DUF7710"/>
    <property type="match status" value="1"/>
</dbReference>
<dbReference type="EMBL" id="CP066775">
    <property type="protein sequence ID" value="QQL48286.1"/>
    <property type="molecule type" value="Genomic_DNA"/>
</dbReference>
<accession>A0A7T7F7M4</accession>
<keyword evidence="3" id="KW-1185">Reference proteome</keyword>
<dbReference type="Proteomes" id="UP000429232">
    <property type="component" value="Chromosome"/>
</dbReference>
<evidence type="ECO:0000313" key="3">
    <source>
        <dbReference type="Proteomes" id="UP000429232"/>
    </source>
</evidence>
<dbReference type="InterPro" id="IPR056127">
    <property type="entry name" value="DUF7710"/>
</dbReference>
<dbReference type="KEGG" id="mgik:GO620_008760"/>
<evidence type="ECO:0000313" key="2">
    <source>
        <dbReference type="EMBL" id="QQL48286.1"/>
    </source>
</evidence>
<feature type="domain" description="DUF7710" evidence="1">
    <location>
        <begin position="8"/>
        <end position="92"/>
    </location>
</feature>
<evidence type="ECO:0000259" key="1">
    <source>
        <dbReference type="Pfam" id="PF24819"/>
    </source>
</evidence>
<name>A0A7T7F7M4_9SPHI</name>
<gene>
    <name evidence="2" type="ORF">GO620_008760</name>
</gene>
<proteinExistence type="predicted"/>